<dbReference type="SUPFAM" id="SSF103473">
    <property type="entry name" value="MFS general substrate transporter"/>
    <property type="match status" value="1"/>
</dbReference>
<feature type="transmembrane region" description="Helical" evidence="4">
    <location>
        <begin position="77"/>
        <end position="97"/>
    </location>
</feature>
<evidence type="ECO:0000256" key="4">
    <source>
        <dbReference type="SAM" id="Phobius"/>
    </source>
</evidence>
<keyword evidence="4" id="KW-0472">Membrane</keyword>
<evidence type="ECO:0000259" key="5">
    <source>
        <dbReference type="PROSITE" id="PS50850"/>
    </source>
</evidence>
<dbReference type="GO" id="GO:0016020">
    <property type="term" value="C:membrane"/>
    <property type="evidence" value="ECO:0007669"/>
    <property type="project" value="UniProtKB-SubCell"/>
</dbReference>
<sequence length="107" mass="11241">MGIERIEEGELSRSLIVKEKEYGERQGGTSTATTTVIFSTFVAVCGSYVCGTAVGYSSPAQTGITVDLGLSVAEYSLFGSILTIGAMIGAIMSGRIADYMGRKWVGL</sequence>
<dbReference type="Gene3D" id="1.20.1250.20">
    <property type="entry name" value="MFS general substrate transporter like domains"/>
    <property type="match status" value="1"/>
</dbReference>
<dbReference type="InterPro" id="IPR020846">
    <property type="entry name" value="MFS_dom"/>
</dbReference>
<accession>A0A1R3HSG8</accession>
<feature type="transmembrane region" description="Helical" evidence="4">
    <location>
        <begin position="35"/>
        <end position="57"/>
    </location>
</feature>
<dbReference type="EMBL" id="AWWV01011254">
    <property type="protein sequence ID" value="OMO73258.1"/>
    <property type="molecule type" value="Genomic_DNA"/>
</dbReference>
<dbReference type="PANTHER" id="PTHR48021">
    <property type="match status" value="1"/>
</dbReference>
<proteinExistence type="inferred from homology"/>
<keyword evidence="3" id="KW-0762">Sugar transport</keyword>
<protein>
    <submittedName>
        <fullName evidence="6">General substrate transporter</fullName>
    </submittedName>
</protein>
<gene>
    <name evidence="6" type="ORF">CCACVL1_17372</name>
</gene>
<evidence type="ECO:0000313" key="6">
    <source>
        <dbReference type="EMBL" id="OMO73258.1"/>
    </source>
</evidence>
<feature type="domain" description="Major facilitator superfamily (MFS) profile" evidence="5">
    <location>
        <begin position="39"/>
        <end position="107"/>
    </location>
</feature>
<dbReference type="OMA" id="SHCITFY"/>
<keyword evidence="4" id="KW-0812">Transmembrane</keyword>
<keyword evidence="3" id="KW-0813">Transport</keyword>
<comment type="similarity">
    <text evidence="2">Belongs to the major facilitator superfamily. Sugar transporter (TC 2.A.1.1) family.</text>
</comment>
<dbReference type="InterPro" id="IPR036259">
    <property type="entry name" value="MFS_trans_sf"/>
</dbReference>
<evidence type="ECO:0000256" key="1">
    <source>
        <dbReference type="ARBA" id="ARBA00004141"/>
    </source>
</evidence>
<evidence type="ECO:0000256" key="2">
    <source>
        <dbReference type="ARBA" id="ARBA00010992"/>
    </source>
</evidence>
<keyword evidence="7" id="KW-1185">Reference proteome</keyword>
<keyword evidence="4" id="KW-1133">Transmembrane helix</keyword>
<reference evidence="6 7" key="1">
    <citation type="submission" date="2013-09" db="EMBL/GenBank/DDBJ databases">
        <title>Corchorus capsularis genome sequencing.</title>
        <authorList>
            <person name="Alam M."/>
            <person name="Haque M.S."/>
            <person name="Islam M.S."/>
            <person name="Emdad E.M."/>
            <person name="Islam M.M."/>
            <person name="Ahmed B."/>
            <person name="Halim A."/>
            <person name="Hossen Q.M.M."/>
            <person name="Hossain M.Z."/>
            <person name="Ahmed R."/>
            <person name="Khan M.M."/>
            <person name="Islam R."/>
            <person name="Rashid M.M."/>
            <person name="Khan S.A."/>
            <person name="Rahman M.S."/>
            <person name="Alam M."/>
        </authorList>
    </citation>
    <scope>NUCLEOTIDE SEQUENCE [LARGE SCALE GENOMIC DNA]</scope>
    <source>
        <strain evidence="7">cv. CVL-1</strain>
        <tissue evidence="6">Whole seedling</tissue>
    </source>
</reference>
<evidence type="ECO:0000313" key="7">
    <source>
        <dbReference type="Proteomes" id="UP000188268"/>
    </source>
</evidence>
<dbReference type="Proteomes" id="UP000188268">
    <property type="component" value="Unassembled WGS sequence"/>
</dbReference>
<dbReference type="GO" id="GO:0022857">
    <property type="term" value="F:transmembrane transporter activity"/>
    <property type="evidence" value="ECO:0007669"/>
    <property type="project" value="InterPro"/>
</dbReference>
<dbReference type="InterPro" id="IPR050549">
    <property type="entry name" value="MFS_Trehalose_Transporter"/>
</dbReference>
<dbReference type="AlphaFoldDB" id="A0A1R3HSG8"/>
<name>A0A1R3HSG8_COCAP</name>
<comment type="caution">
    <text evidence="6">The sequence shown here is derived from an EMBL/GenBank/DDBJ whole genome shotgun (WGS) entry which is preliminary data.</text>
</comment>
<organism evidence="6 7">
    <name type="scientific">Corchorus capsularis</name>
    <name type="common">Jute</name>
    <dbReference type="NCBI Taxonomy" id="210143"/>
    <lineage>
        <taxon>Eukaryota</taxon>
        <taxon>Viridiplantae</taxon>
        <taxon>Streptophyta</taxon>
        <taxon>Embryophyta</taxon>
        <taxon>Tracheophyta</taxon>
        <taxon>Spermatophyta</taxon>
        <taxon>Magnoliopsida</taxon>
        <taxon>eudicotyledons</taxon>
        <taxon>Gunneridae</taxon>
        <taxon>Pentapetalae</taxon>
        <taxon>rosids</taxon>
        <taxon>malvids</taxon>
        <taxon>Malvales</taxon>
        <taxon>Malvaceae</taxon>
        <taxon>Grewioideae</taxon>
        <taxon>Apeibeae</taxon>
        <taxon>Corchorus</taxon>
    </lineage>
</organism>
<comment type="subcellular location">
    <subcellularLocation>
        <location evidence="1">Membrane</location>
        <topology evidence="1">Multi-pass membrane protein</topology>
    </subcellularLocation>
</comment>
<evidence type="ECO:0000256" key="3">
    <source>
        <dbReference type="ARBA" id="ARBA00022597"/>
    </source>
</evidence>
<dbReference type="PROSITE" id="PS50850">
    <property type="entry name" value="MFS"/>
    <property type="match status" value="1"/>
</dbReference>
<dbReference type="PANTHER" id="PTHR48021:SF25">
    <property type="entry name" value="SUGAR TRANSPORTER ERD6-LIKE 5"/>
    <property type="match status" value="1"/>
</dbReference>
<dbReference type="OrthoDB" id="1002318at2759"/>
<dbReference type="Gramene" id="OMO73258">
    <property type="protein sequence ID" value="OMO73258"/>
    <property type="gene ID" value="CCACVL1_17372"/>
</dbReference>